<reference evidence="1" key="1">
    <citation type="submission" date="2020-06" db="EMBL/GenBank/DDBJ databases">
        <authorList>
            <person name="Li T."/>
            <person name="Hu X."/>
            <person name="Zhang T."/>
            <person name="Song X."/>
            <person name="Zhang H."/>
            <person name="Dai N."/>
            <person name="Sheng W."/>
            <person name="Hou X."/>
            <person name="Wei L."/>
        </authorList>
    </citation>
    <scope>NUCLEOTIDE SEQUENCE</scope>
    <source>
        <strain evidence="1">3651</strain>
        <tissue evidence="1">Leaf</tissue>
    </source>
</reference>
<gene>
    <name evidence="1" type="ORF">Salat_0592400</name>
</gene>
<name>A0AAE1YQS7_9LAMI</name>
<proteinExistence type="predicted"/>
<dbReference type="AlphaFoldDB" id="A0AAE1YQS7"/>
<keyword evidence="2" id="KW-1185">Reference proteome</keyword>
<accession>A0AAE1YQS7</accession>
<protein>
    <submittedName>
        <fullName evidence="1">Uncharacterized protein</fullName>
    </submittedName>
</protein>
<reference evidence="1" key="2">
    <citation type="journal article" date="2024" name="Plant">
        <title>Genomic evolution and insights into agronomic trait innovations of Sesamum species.</title>
        <authorList>
            <person name="Miao H."/>
            <person name="Wang L."/>
            <person name="Qu L."/>
            <person name="Liu H."/>
            <person name="Sun Y."/>
            <person name="Le M."/>
            <person name="Wang Q."/>
            <person name="Wei S."/>
            <person name="Zheng Y."/>
            <person name="Lin W."/>
            <person name="Duan Y."/>
            <person name="Cao H."/>
            <person name="Xiong S."/>
            <person name="Wang X."/>
            <person name="Wei L."/>
            <person name="Li C."/>
            <person name="Ma Q."/>
            <person name="Ju M."/>
            <person name="Zhao R."/>
            <person name="Li G."/>
            <person name="Mu C."/>
            <person name="Tian Q."/>
            <person name="Mei H."/>
            <person name="Zhang T."/>
            <person name="Gao T."/>
            <person name="Zhang H."/>
        </authorList>
    </citation>
    <scope>NUCLEOTIDE SEQUENCE</scope>
    <source>
        <strain evidence="1">3651</strain>
    </source>
</reference>
<dbReference type="EMBL" id="JACGWO010000002">
    <property type="protein sequence ID" value="KAK4434296.1"/>
    <property type="molecule type" value="Genomic_DNA"/>
</dbReference>
<dbReference type="Proteomes" id="UP001293254">
    <property type="component" value="Unassembled WGS sequence"/>
</dbReference>
<comment type="caution">
    <text evidence="1">The sequence shown here is derived from an EMBL/GenBank/DDBJ whole genome shotgun (WGS) entry which is preliminary data.</text>
</comment>
<organism evidence="1 2">
    <name type="scientific">Sesamum alatum</name>
    <dbReference type="NCBI Taxonomy" id="300844"/>
    <lineage>
        <taxon>Eukaryota</taxon>
        <taxon>Viridiplantae</taxon>
        <taxon>Streptophyta</taxon>
        <taxon>Embryophyta</taxon>
        <taxon>Tracheophyta</taxon>
        <taxon>Spermatophyta</taxon>
        <taxon>Magnoliopsida</taxon>
        <taxon>eudicotyledons</taxon>
        <taxon>Gunneridae</taxon>
        <taxon>Pentapetalae</taxon>
        <taxon>asterids</taxon>
        <taxon>lamiids</taxon>
        <taxon>Lamiales</taxon>
        <taxon>Pedaliaceae</taxon>
        <taxon>Sesamum</taxon>
    </lineage>
</organism>
<sequence length="129" mass="14285">MTLRLLGLSSRRHESTHHLGFLRRRLVMLLRCRFGLIIISSPLHLSAATNLSCATVGFRFANVACWVPPANHRRVVAVNGAGGCPCRCTSDVVLGSSYWVPSFHGPSFFGASWDRPRHPRFNHLLVGPP</sequence>
<evidence type="ECO:0000313" key="2">
    <source>
        <dbReference type="Proteomes" id="UP001293254"/>
    </source>
</evidence>
<evidence type="ECO:0000313" key="1">
    <source>
        <dbReference type="EMBL" id="KAK4434296.1"/>
    </source>
</evidence>